<evidence type="ECO:0000313" key="7">
    <source>
        <dbReference type="Proteomes" id="UP000002743"/>
    </source>
</evidence>
<dbReference type="RefSeq" id="WP_015829848.1">
    <property type="nucleotide sequence ID" value="NC_012969.1"/>
</dbReference>
<dbReference type="Pfam" id="PF07869">
    <property type="entry name" value="DUF1656"/>
    <property type="match status" value="1"/>
</dbReference>
<reference evidence="6 7" key="2">
    <citation type="journal article" date="2011" name="J. Bacteriol.">
        <title>Genomes of three methylotrophs from a single niche uncover genetic and metabolic divergence of Methylophilaceae.</title>
        <authorList>
            <person name="Lapidus A."/>
            <person name="Clum A."/>
            <person name="Labutti K."/>
            <person name="Kaluzhnaya M.G."/>
            <person name="Lim S."/>
            <person name="Beck D.A."/>
            <person name="Glavina Del Rio T."/>
            <person name="Nolan M."/>
            <person name="Mavromatis K."/>
            <person name="Huntemann M."/>
            <person name="Lucas S."/>
            <person name="Lidstrom M.E."/>
            <person name="Ivanova N."/>
            <person name="Chistoserdova L."/>
        </authorList>
    </citation>
    <scope>NUCLEOTIDE SEQUENCE [LARGE SCALE GENOMIC DNA]</scope>
    <source>
        <strain evidence="6 7">SIP3-4</strain>
    </source>
</reference>
<evidence type="ECO:0000256" key="2">
    <source>
        <dbReference type="ARBA" id="ARBA00022692"/>
    </source>
</evidence>
<evidence type="ECO:0000256" key="1">
    <source>
        <dbReference type="ARBA" id="ARBA00022475"/>
    </source>
</evidence>
<evidence type="ECO:0000256" key="4">
    <source>
        <dbReference type="ARBA" id="ARBA00023136"/>
    </source>
</evidence>
<accession>C6XCQ3</accession>
<evidence type="ECO:0000313" key="6">
    <source>
        <dbReference type="EMBL" id="ACT50328.1"/>
    </source>
</evidence>
<dbReference type="EMBL" id="CP001674">
    <property type="protein sequence ID" value="ACT50328.1"/>
    <property type="molecule type" value="Genomic_DNA"/>
</dbReference>
<keyword evidence="2 5" id="KW-0812">Transmembrane</keyword>
<dbReference type="Proteomes" id="UP000002743">
    <property type="component" value="Chromosome"/>
</dbReference>
<dbReference type="KEGG" id="mei:Msip34_1081"/>
<organism evidence="6 7">
    <name type="scientific">Methylovorus glucosotrophus (strain SIP3-4)</name>
    <dbReference type="NCBI Taxonomy" id="582744"/>
    <lineage>
        <taxon>Bacteria</taxon>
        <taxon>Pseudomonadati</taxon>
        <taxon>Pseudomonadota</taxon>
        <taxon>Betaproteobacteria</taxon>
        <taxon>Nitrosomonadales</taxon>
        <taxon>Methylophilaceae</taxon>
        <taxon>Methylovorus</taxon>
    </lineage>
</organism>
<protein>
    <recommendedName>
        <fullName evidence="8">Protein AaeX</fullName>
    </recommendedName>
</protein>
<dbReference type="OrthoDB" id="6080293at2"/>
<keyword evidence="4 5" id="KW-0472">Membrane</keyword>
<dbReference type="HOGENOM" id="CLU_188292_3_0_4"/>
<keyword evidence="1" id="KW-1003">Cell membrane</keyword>
<keyword evidence="7" id="KW-1185">Reference proteome</keyword>
<evidence type="ECO:0008006" key="8">
    <source>
        <dbReference type="Google" id="ProtNLM"/>
    </source>
</evidence>
<dbReference type="InterPro" id="IPR012451">
    <property type="entry name" value="DUF1656"/>
</dbReference>
<dbReference type="AlphaFoldDB" id="C6XCQ3"/>
<sequence precursor="true">MPREFALLDALVPTLLLAFIAAAVGTLVLDRMFAWLGAYRLVWYPALFRLSVFGCLFAGLGLWIYQ</sequence>
<dbReference type="eggNOG" id="ENOG5033A7D">
    <property type="taxonomic scope" value="Bacteria"/>
</dbReference>
<evidence type="ECO:0000256" key="5">
    <source>
        <dbReference type="SAM" id="Phobius"/>
    </source>
</evidence>
<name>C6XCQ3_METGS</name>
<proteinExistence type="predicted"/>
<keyword evidence="3 5" id="KW-1133">Transmembrane helix</keyword>
<feature type="transmembrane region" description="Helical" evidence="5">
    <location>
        <begin position="41"/>
        <end position="65"/>
    </location>
</feature>
<gene>
    <name evidence="6" type="ordered locus">Msip34_1081</name>
</gene>
<evidence type="ECO:0000256" key="3">
    <source>
        <dbReference type="ARBA" id="ARBA00022989"/>
    </source>
</evidence>
<dbReference type="STRING" id="582744.Msip34_1081"/>
<feature type="transmembrane region" description="Helical" evidence="5">
    <location>
        <begin position="6"/>
        <end position="29"/>
    </location>
</feature>
<reference evidence="7" key="1">
    <citation type="submission" date="2009-07" db="EMBL/GenBank/DDBJ databases">
        <title>Complete sequence of chromosome of Methylovorus sp. SIP3-4.</title>
        <authorList>
            <person name="Lucas S."/>
            <person name="Copeland A."/>
            <person name="Lapidus A."/>
            <person name="Glavina del Rio T."/>
            <person name="Tice H."/>
            <person name="Bruce D."/>
            <person name="Goodwin L."/>
            <person name="Pitluck S."/>
            <person name="Clum A."/>
            <person name="Larimer F."/>
            <person name="Land M."/>
            <person name="Hauser L."/>
            <person name="Kyrpides N."/>
            <person name="Mikhailova N."/>
            <person name="Kayluzhnaya M."/>
            <person name="Chistoserdova L."/>
        </authorList>
    </citation>
    <scope>NUCLEOTIDE SEQUENCE [LARGE SCALE GENOMIC DNA]</scope>
    <source>
        <strain evidence="7">SIP3-4</strain>
    </source>
</reference>